<organism evidence="3 4">
    <name type="scientific">Dryococelus australis</name>
    <dbReference type="NCBI Taxonomy" id="614101"/>
    <lineage>
        <taxon>Eukaryota</taxon>
        <taxon>Metazoa</taxon>
        <taxon>Ecdysozoa</taxon>
        <taxon>Arthropoda</taxon>
        <taxon>Hexapoda</taxon>
        <taxon>Insecta</taxon>
        <taxon>Pterygota</taxon>
        <taxon>Neoptera</taxon>
        <taxon>Polyneoptera</taxon>
        <taxon>Phasmatodea</taxon>
        <taxon>Verophasmatodea</taxon>
        <taxon>Anareolatae</taxon>
        <taxon>Phasmatidae</taxon>
        <taxon>Eurycanthinae</taxon>
        <taxon>Dryococelus</taxon>
    </lineage>
</organism>
<feature type="transmembrane region" description="Helical" evidence="2">
    <location>
        <begin position="633"/>
        <end position="651"/>
    </location>
</feature>
<feature type="transmembrane region" description="Helical" evidence="2">
    <location>
        <begin position="422"/>
        <end position="443"/>
    </location>
</feature>
<dbReference type="EMBL" id="JARBHB010000014">
    <property type="protein sequence ID" value="KAJ8869363.1"/>
    <property type="molecule type" value="Genomic_DNA"/>
</dbReference>
<feature type="transmembrane region" description="Helical" evidence="2">
    <location>
        <begin position="746"/>
        <end position="770"/>
    </location>
</feature>
<dbReference type="PANTHER" id="PTHR31061">
    <property type="entry name" value="LD22376P"/>
    <property type="match status" value="1"/>
</dbReference>
<reference evidence="3 4" key="1">
    <citation type="submission" date="2023-02" db="EMBL/GenBank/DDBJ databases">
        <title>LHISI_Scaffold_Assembly.</title>
        <authorList>
            <person name="Stuart O.P."/>
            <person name="Cleave R."/>
            <person name="Magrath M.J.L."/>
            <person name="Mikheyev A.S."/>
        </authorList>
    </citation>
    <scope>NUCLEOTIDE SEQUENCE [LARGE SCALE GENOMIC DNA]</scope>
    <source>
        <strain evidence="3">Daus_M_001</strain>
        <tissue evidence="3">Leg muscle</tissue>
    </source>
</reference>
<feature type="transmembrane region" description="Helical" evidence="2">
    <location>
        <begin position="279"/>
        <end position="297"/>
    </location>
</feature>
<name>A0ABQ9GAC5_9NEOP</name>
<keyword evidence="4" id="KW-1185">Reference proteome</keyword>
<sequence>MWGLVLAAVWLLCSLVSVGWGRLSRRRRPHLIMPTSMELAAEPPRKSPPSSTAAPSPRQRLKSLDTFRGIAIVLMIFVNSGGGGYWFFSHATWNGLTFADLVFPWAEEGDVRQYRAALECKGGEMGNSRENPPTSGIIRHDSHLRKCRNGHGGNETLFTLASSLATSTPFMWIMGVCIPISIRSQLRKKIPRLKMLWGILRAAAGSCPLLHLRAACLVSYDPAVDETLSPTTYFTVPTSPWFFFHSGKDWMRSFLLFLLGLSVNTVDGANLEYIRVFGVLQRFGLCYFVVASLNTLLTKRSYDRMKRTFDELPPARSLSIGSVRVATVSGECDGHVVAGVVAGGGAGHTGAIAAGSVTVMSLQVSWLEEVQDILVLSPQWLVMLGVSWLEEVQDILVLSPQWLVMLGVIAAHTFLASFSKYWQCVVAGGGAGHTGAIAAVSWLEEVQDILVLSPQWLVMLGVIAAHTFLASFSKYWQCVVAGGGAGHTGAIAAVARHAGCHSRTHIPRLVSWLEEVQDILVLSPQWLVMLGVIAAHTFLASFSKYWQCVVAGGGAGHTGAIAAVSWLEEVQDILVLSPQWLVMLGVIAAHTYLASFSRYWQCVVAGGGAGHTGAIAAVSWLEEVQDILVLSPQWLVMLGVIAAHTYLASFSKYWQCESGYGDILVLSPQWLVMLGVIAAHTFLASFSKYYGSWGEFGVLDGYGVRVGMRVIALQCFVAGGGAGQLGASRSGRHAAGVSWLEEVQDILVLSPQWLVMLGVIAAHTYLASFSKYWQCESGYGVSWLEEVQDILVLSPQWLVMLGVIAAHTYLASFSSIGSVRSGYGVRECDGHVVAGVVAGGGAGHTGAIAAVSWLEEVQDILVLSPQWLVMLGVIAAHTFLASFSKYWQCVVAGGGAGHTGAIAAVSWLEEVQDILVLSPQWLVMLGVIAAHTYLASFSKYWQCESGYGVREM</sequence>
<feature type="region of interest" description="Disordered" evidence="1">
    <location>
        <begin position="37"/>
        <end position="59"/>
    </location>
</feature>
<evidence type="ECO:0000313" key="4">
    <source>
        <dbReference type="Proteomes" id="UP001159363"/>
    </source>
</evidence>
<comment type="caution">
    <text evidence="3">The sequence shown here is derived from an EMBL/GenBank/DDBJ whole genome shotgun (WGS) entry which is preliminary data.</text>
</comment>
<feature type="transmembrane region" description="Helical" evidence="2">
    <location>
        <begin position="832"/>
        <end position="854"/>
    </location>
</feature>
<feature type="transmembrane region" description="Helical" evidence="2">
    <location>
        <begin position="519"/>
        <end position="539"/>
    </location>
</feature>
<feature type="transmembrane region" description="Helical" evidence="2">
    <location>
        <begin position="573"/>
        <end position="593"/>
    </location>
</feature>
<feature type="transmembrane region" description="Helical" evidence="2">
    <location>
        <begin position="600"/>
        <end position="621"/>
    </location>
</feature>
<protein>
    <recommendedName>
        <fullName evidence="5">Heparan-alpha-glucosaminide N-acetyltransferase</fullName>
    </recommendedName>
</protein>
<proteinExistence type="predicted"/>
<keyword evidence="2" id="KW-1133">Transmembrane helix</keyword>
<feature type="transmembrane region" description="Helical" evidence="2">
    <location>
        <begin position="706"/>
        <end position="725"/>
    </location>
</feature>
<feature type="transmembrane region" description="Helical" evidence="2">
    <location>
        <begin position="254"/>
        <end position="273"/>
    </location>
</feature>
<feature type="transmembrane region" description="Helical" evidence="2">
    <location>
        <begin position="395"/>
        <end position="415"/>
    </location>
</feature>
<evidence type="ECO:0000256" key="1">
    <source>
        <dbReference type="SAM" id="MobiDB-lite"/>
    </source>
</evidence>
<feature type="transmembrane region" description="Helical" evidence="2">
    <location>
        <begin position="860"/>
        <end position="880"/>
    </location>
</feature>
<dbReference type="Proteomes" id="UP001159363">
    <property type="component" value="Chromosome 13"/>
</dbReference>
<gene>
    <name evidence="3" type="ORF">PR048_030938</name>
</gene>
<feature type="transmembrane region" description="Helical" evidence="2">
    <location>
        <begin position="67"/>
        <end position="88"/>
    </location>
</feature>
<evidence type="ECO:0000313" key="3">
    <source>
        <dbReference type="EMBL" id="KAJ8869363.1"/>
    </source>
</evidence>
<feature type="compositionally biased region" description="Low complexity" evidence="1">
    <location>
        <begin position="48"/>
        <end position="58"/>
    </location>
</feature>
<evidence type="ECO:0000256" key="2">
    <source>
        <dbReference type="SAM" id="Phobius"/>
    </source>
</evidence>
<feature type="transmembrane region" description="Helical" evidence="2">
    <location>
        <begin position="663"/>
        <end position="686"/>
    </location>
</feature>
<accession>A0ABQ9GAC5</accession>
<feature type="transmembrane region" description="Helical" evidence="2">
    <location>
        <begin position="6"/>
        <end position="23"/>
    </location>
</feature>
<dbReference type="PANTHER" id="PTHR31061:SF24">
    <property type="entry name" value="LD22376P"/>
    <property type="match status" value="1"/>
</dbReference>
<feature type="transmembrane region" description="Helical" evidence="2">
    <location>
        <begin position="914"/>
        <end position="934"/>
    </location>
</feature>
<feature type="transmembrane region" description="Helical" evidence="2">
    <location>
        <begin position="790"/>
        <end position="811"/>
    </location>
</feature>
<keyword evidence="2" id="KW-0812">Transmembrane</keyword>
<keyword evidence="2" id="KW-0472">Membrane</keyword>
<feature type="transmembrane region" description="Helical" evidence="2">
    <location>
        <begin position="887"/>
        <end position="908"/>
    </location>
</feature>
<feature type="transmembrane region" description="Helical" evidence="2">
    <location>
        <begin position="449"/>
        <end position="472"/>
    </location>
</feature>
<evidence type="ECO:0008006" key="5">
    <source>
        <dbReference type="Google" id="ProtNLM"/>
    </source>
</evidence>
<feature type="transmembrane region" description="Helical" evidence="2">
    <location>
        <begin position="546"/>
        <end position="567"/>
    </location>
</feature>
<feature type="transmembrane region" description="Helical" evidence="2">
    <location>
        <begin position="158"/>
        <end position="182"/>
    </location>
</feature>